<feature type="compositionally biased region" description="Basic and acidic residues" evidence="1">
    <location>
        <begin position="463"/>
        <end position="473"/>
    </location>
</feature>
<feature type="region of interest" description="Disordered" evidence="1">
    <location>
        <begin position="94"/>
        <end position="116"/>
    </location>
</feature>
<proteinExistence type="predicted"/>
<feature type="compositionally biased region" description="Basic and acidic residues" evidence="1">
    <location>
        <begin position="655"/>
        <end position="679"/>
    </location>
</feature>
<feature type="compositionally biased region" description="Basic and acidic residues" evidence="1">
    <location>
        <begin position="605"/>
        <end position="618"/>
    </location>
</feature>
<gene>
    <name evidence="2" type="ORF">PAUS00366_LOCUS5203</name>
    <name evidence="3" type="ORF">PAUS00366_LOCUS5204</name>
</gene>
<dbReference type="AlphaFoldDB" id="A0A6U9X154"/>
<feature type="region of interest" description="Disordered" evidence="1">
    <location>
        <begin position="202"/>
        <end position="233"/>
    </location>
</feature>
<dbReference type="EMBL" id="HBIX01006591">
    <property type="protein sequence ID" value="CAE0712451.1"/>
    <property type="molecule type" value="Transcribed_RNA"/>
</dbReference>
<sequence length="707" mass="78102">MSVSLEHDKNGQQPAVPPHKRQRVLPEGTGGSSGPTLSPSSGNETSCNPSGDSAMAPPRSVDNGPIFTDVEDVVDGYSSVESVLGVPTQILFRQVGGDGKNKDGKNNGTRRKRRRPLLTRQEMEQFLRLTLLAQEIDVLVDLSETVLSRRRFARRFRHDILMQRDPGVSESSSSALSSPDIPWKNPWLITLGPILDVLEQRQRQPDPSRRLMEQKYQQKRQQDPLYNTLSNPQHNTARQDVLHHVHEQIMRLCHELQACGVYELERSAEQNRSLVASLTDIVGYDIDNGCGQDEGENENETGRTSAVRILAKEKHALSKLQDHLSRRVRSFLASLCFSPVSTTTDSSGSSGDCEKVGDNDNDDDNDNNRKKMLFEDQLSSSSTVVRTGGSNRNGSDKDNDNDKKLAAKSSHCDDNVDDDDDGSSLMSLEETMIPLEVICRKLFEGVALKPTLTSATSTPMVRDSNDKVEKDAISHNSSDPIQKERQRKQQQQKTTLSRTGNDSTSSLRPNGDPGTTIMGINTTEASQNTVGAAAVMMTFATKTNIEPNPPCHEQSKAIRSDMHGSIENHNREVAIGNSSKKNKSCKLRHSGNDDDDDGSFVEDPPSDKEEDKNDDDGNKNQYGTNKKNATTKNMGIFDVVDVLTPSSQSDQPEEELQRGCKEATDDFHDDSGYSDRAEEQISSLSSQSQTAAETLTHLINGNTFRYN</sequence>
<dbReference type="EMBL" id="HBIX01006592">
    <property type="protein sequence ID" value="CAE0712452.1"/>
    <property type="molecule type" value="Transcribed_RNA"/>
</dbReference>
<accession>A0A6U9X154</accession>
<organism evidence="2">
    <name type="scientific">Pseudo-nitzschia australis</name>
    <dbReference type="NCBI Taxonomy" id="44445"/>
    <lineage>
        <taxon>Eukaryota</taxon>
        <taxon>Sar</taxon>
        <taxon>Stramenopiles</taxon>
        <taxon>Ochrophyta</taxon>
        <taxon>Bacillariophyta</taxon>
        <taxon>Bacillariophyceae</taxon>
        <taxon>Bacillariophycidae</taxon>
        <taxon>Bacillariales</taxon>
        <taxon>Bacillariaceae</taxon>
        <taxon>Pseudo-nitzschia</taxon>
    </lineage>
</organism>
<evidence type="ECO:0000313" key="3">
    <source>
        <dbReference type="EMBL" id="CAE0712452.1"/>
    </source>
</evidence>
<feature type="compositionally biased region" description="Basic and acidic residues" evidence="1">
    <location>
        <begin position="394"/>
        <end position="414"/>
    </location>
</feature>
<evidence type="ECO:0000313" key="2">
    <source>
        <dbReference type="EMBL" id="CAE0712451.1"/>
    </source>
</evidence>
<feature type="compositionally biased region" description="Polar residues" evidence="1">
    <location>
        <begin position="494"/>
        <end position="508"/>
    </location>
</feature>
<feature type="compositionally biased region" description="Low complexity" evidence="1">
    <location>
        <begin position="379"/>
        <end position="393"/>
    </location>
</feature>
<feature type="region of interest" description="Disordered" evidence="1">
    <location>
        <begin position="572"/>
        <end position="630"/>
    </location>
</feature>
<feature type="compositionally biased region" description="Polar residues" evidence="1">
    <location>
        <begin position="621"/>
        <end position="630"/>
    </location>
</feature>
<feature type="compositionally biased region" description="Low complexity" evidence="1">
    <location>
        <begin position="341"/>
        <end position="351"/>
    </location>
</feature>
<feature type="region of interest" description="Disordered" evidence="1">
    <location>
        <begin position="643"/>
        <end position="691"/>
    </location>
</feature>
<name>A0A6U9X154_9STRA</name>
<evidence type="ECO:0000256" key="1">
    <source>
        <dbReference type="SAM" id="MobiDB-lite"/>
    </source>
</evidence>
<reference evidence="2" key="1">
    <citation type="submission" date="2021-01" db="EMBL/GenBank/DDBJ databases">
        <authorList>
            <person name="Corre E."/>
            <person name="Pelletier E."/>
            <person name="Niang G."/>
            <person name="Scheremetjew M."/>
            <person name="Finn R."/>
            <person name="Kale V."/>
            <person name="Holt S."/>
            <person name="Cochrane G."/>
            <person name="Meng A."/>
            <person name="Brown T."/>
            <person name="Cohen L."/>
        </authorList>
    </citation>
    <scope>NUCLEOTIDE SEQUENCE</scope>
    <source>
        <strain evidence="2">10249 10 AB</strain>
    </source>
</reference>
<feature type="region of interest" description="Disordered" evidence="1">
    <location>
        <begin position="1"/>
        <end position="67"/>
    </location>
</feature>
<feature type="compositionally biased region" description="Basic residues" evidence="1">
    <location>
        <begin position="580"/>
        <end position="589"/>
    </location>
</feature>
<feature type="region of interest" description="Disordered" evidence="1">
    <location>
        <begin position="454"/>
        <end position="520"/>
    </location>
</feature>
<feature type="compositionally biased region" description="Polar residues" evidence="1">
    <location>
        <begin position="224"/>
        <end position="233"/>
    </location>
</feature>
<feature type="region of interest" description="Disordered" evidence="1">
    <location>
        <begin position="340"/>
        <end position="423"/>
    </location>
</feature>
<feature type="compositionally biased region" description="Basic and acidic residues" evidence="1">
    <location>
        <begin position="1"/>
        <end position="10"/>
    </location>
</feature>
<feature type="compositionally biased region" description="Basic and acidic residues" evidence="1">
    <location>
        <begin position="202"/>
        <end position="213"/>
    </location>
</feature>
<feature type="compositionally biased region" description="Low complexity" evidence="1">
    <location>
        <begin position="680"/>
        <end position="691"/>
    </location>
</feature>
<protein>
    <submittedName>
        <fullName evidence="2">Uncharacterized protein</fullName>
    </submittedName>
</protein>